<protein>
    <submittedName>
        <fullName evidence="2">Uncharacterized protein</fullName>
    </submittedName>
</protein>
<organism evidence="2 3">
    <name type="scientific">Pterulicium gracile</name>
    <dbReference type="NCBI Taxonomy" id="1884261"/>
    <lineage>
        <taxon>Eukaryota</taxon>
        <taxon>Fungi</taxon>
        <taxon>Dikarya</taxon>
        <taxon>Basidiomycota</taxon>
        <taxon>Agaricomycotina</taxon>
        <taxon>Agaricomycetes</taxon>
        <taxon>Agaricomycetidae</taxon>
        <taxon>Agaricales</taxon>
        <taxon>Pleurotineae</taxon>
        <taxon>Pterulaceae</taxon>
        <taxon>Pterulicium</taxon>
    </lineage>
</organism>
<proteinExistence type="predicted"/>
<dbReference type="AlphaFoldDB" id="A0A5C3QPX6"/>
<feature type="region of interest" description="Disordered" evidence="1">
    <location>
        <begin position="152"/>
        <end position="172"/>
    </location>
</feature>
<name>A0A5C3QPX6_9AGAR</name>
<feature type="compositionally biased region" description="Low complexity" evidence="1">
    <location>
        <begin position="105"/>
        <end position="118"/>
    </location>
</feature>
<evidence type="ECO:0000313" key="2">
    <source>
        <dbReference type="EMBL" id="TFL04036.1"/>
    </source>
</evidence>
<feature type="compositionally biased region" description="Polar residues" evidence="1">
    <location>
        <begin position="251"/>
        <end position="260"/>
    </location>
</feature>
<evidence type="ECO:0000256" key="1">
    <source>
        <dbReference type="SAM" id="MobiDB-lite"/>
    </source>
</evidence>
<accession>A0A5C3QPX6</accession>
<feature type="region of interest" description="Disordered" evidence="1">
    <location>
        <begin position="66"/>
        <end position="129"/>
    </location>
</feature>
<feature type="compositionally biased region" description="Polar residues" evidence="1">
    <location>
        <begin position="120"/>
        <end position="129"/>
    </location>
</feature>
<feature type="region of interest" description="Disordered" evidence="1">
    <location>
        <begin position="190"/>
        <end position="209"/>
    </location>
</feature>
<evidence type="ECO:0000313" key="3">
    <source>
        <dbReference type="Proteomes" id="UP000305067"/>
    </source>
</evidence>
<reference evidence="2 3" key="1">
    <citation type="journal article" date="2019" name="Nat. Ecol. Evol.">
        <title>Megaphylogeny resolves global patterns of mushroom evolution.</title>
        <authorList>
            <person name="Varga T."/>
            <person name="Krizsan K."/>
            <person name="Foldi C."/>
            <person name="Dima B."/>
            <person name="Sanchez-Garcia M."/>
            <person name="Sanchez-Ramirez S."/>
            <person name="Szollosi G.J."/>
            <person name="Szarkandi J.G."/>
            <person name="Papp V."/>
            <person name="Albert L."/>
            <person name="Andreopoulos W."/>
            <person name="Angelini C."/>
            <person name="Antonin V."/>
            <person name="Barry K.W."/>
            <person name="Bougher N.L."/>
            <person name="Buchanan P."/>
            <person name="Buyck B."/>
            <person name="Bense V."/>
            <person name="Catcheside P."/>
            <person name="Chovatia M."/>
            <person name="Cooper J."/>
            <person name="Damon W."/>
            <person name="Desjardin D."/>
            <person name="Finy P."/>
            <person name="Geml J."/>
            <person name="Haridas S."/>
            <person name="Hughes K."/>
            <person name="Justo A."/>
            <person name="Karasinski D."/>
            <person name="Kautmanova I."/>
            <person name="Kiss B."/>
            <person name="Kocsube S."/>
            <person name="Kotiranta H."/>
            <person name="LaButti K.M."/>
            <person name="Lechner B.E."/>
            <person name="Liimatainen K."/>
            <person name="Lipzen A."/>
            <person name="Lukacs Z."/>
            <person name="Mihaltcheva S."/>
            <person name="Morgado L.N."/>
            <person name="Niskanen T."/>
            <person name="Noordeloos M.E."/>
            <person name="Ohm R.A."/>
            <person name="Ortiz-Santana B."/>
            <person name="Ovrebo C."/>
            <person name="Racz N."/>
            <person name="Riley R."/>
            <person name="Savchenko A."/>
            <person name="Shiryaev A."/>
            <person name="Soop K."/>
            <person name="Spirin V."/>
            <person name="Szebenyi C."/>
            <person name="Tomsovsky M."/>
            <person name="Tulloss R.E."/>
            <person name="Uehling J."/>
            <person name="Grigoriev I.V."/>
            <person name="Vagvolgyi C."/>
            <person name="Papp T."/>
            <person name="Martin F.M."/>
            <person name="Miettinen O."/>
            <person name="Hibbett D.S."/>
            <person name="Nagy L.G."/>
        </authorList>
    </citation>
    <scope>NUCLEOTIDE SEQUENCE [LARGE SCALE GENOMIC DNA]</scope>
    <source>
        <strain evidence="2 3">CBS 309.79</strain>
    </source>
</reference>
<dbReference type="Proteomes" id="UP000305067">
    <property type="component" value="Unassembled WGS sequence"/>
</dbReference>
<keyword evidence="3" id="KW-1185">Reference proteome</keyword>
<dbReference type="EMBL" id="ML178819">
    <property type="protein sequence ID" value="TFL04036.1"/>
    <property type="molecule type" value="Genomic_DNA"/>
</dbReference>
<feature type="region of interest" description="Disordered" evidence="1">
    <location>
        <begin position="246"/>
        <end position="270"/>
    </location>
</feature>
<sequence>MFEDFCLRCGVASGHPSGYCTERCYEQDKTSIYNKRPSPFWRSSNDTLTLDDTSRNTGIAAWAAEVPRGSSPEQPVVELPPRRQSRSITPTKSPPPKPRLIHRQTSMSPTVSMSTPRTAPISTSAPIRTPQQNIASLSQYSRCSLVSPILSYSTTRTNPSTTSASPSTSMTSAIKSSTYTPLQSSFYSDAPSSPLLKEKVSHPDSFNSPKAKDFTVLAMTYRPMYSNESSDHESALGSSYIPSSLLERKLSSPSPHQTPRQRLVPGRRHS</sequence>
<gene>
    <name evidence="2" type="ORF">BDV98DRAFT_590913</name>
</gene>